<dbReference type="GO" id="GO:0001525">
    <property type="term" value="P:angiogenesis"/>
    <property type="evidence" value="ECO:0007669"/>
    <property type="project" value="TreeGrafter"/>
</dbReference>
<comment type="similarity">
    <text evidence="2 8">Belongs to the pancreatic ribonuclease family.</text>
</comment>
<dbReference type="GO" id="GO:0016787">
    <property type="term" value="F:hydrolase activity"/>
    <property type="evidence" value="ECO:0007669"/>
    <property type="project" value="UniProtKB-KW"/>
</dbReference>
<dbReference type="EMBL" id="VHII01000010">
    <property type="protein sequence ID" value="KAF1384998.1"/>
    <property type="molecule type" value="Genomic_DNA"/>
</dbReference>
<dbReference type="PROSITE" id="PS00127">
    <property type="entry name" value="RNASE_PANCREATIC"/>
    <property type="match status" value="1"/>
</dbReference>
<evidence type="ECO:0000256" key="7">
    <source>
        <dbReference type="ARBA" id="ARBA00023157"/>
    </source>
</evidence>
<dbReference type="InterPro" id="IPR023412">
    <property type="entry name" value="RNaseA_domain"/>
</dbReference>
<dbReference type="GO" id="GO:0050830">
    <property type="term" value="P:defense response to Gram-positive bacterium"/>
    <property type="evidence" value="ECO:0007669"/>
    <property type="project" value="TreeGrafter"/>
</dbReference>
<feature type="domain" description="Ribonuclease A-domain" evidence="9">
    <location>
        <begin position="62"/>
        <end position="179"/>
    </location>
</feature>
<dbReference type="Proteomes" id="UP000465112">
    <property type="component" value="Chromosome 10"/>
</dbReference>
<evidence type="ECO:0000313" key="10">
    <source>
        <dbReference type="EMBL" id="KAF1384998.1"/>
    </source>
</evidence>
<keyword evidence="11" id="KW-1185">Reference proteome</keyword>
<evidence type="ECO:0000256" key="6">
    <source>
        <dbReference type="ARBA" id="ARBA00022801"/>
    </source>
</evidence>
<evidence type="ECO:0000256" key="5">
    <source>
        <dbReference type="ARBA" id="ARBA00022759"/>
    </source>
</evidence>
<dbReference type="PANTHER" id="PTHR11437:SF10">
    <property type="entry name" value="ANGIOGENIN-RELATED"/>
    <property type="match status" value="1"/>
</dbReference>
<keyword evidence="4 8" id="KW-0540">Nuclease</keyword>
<dbReference type="SUPFAM" id="SSF54076">
    <property type="entry name" value="RNase A-like"/>
    <property type="match status" value="1"/>
</dbReference>
<keyword evidence="5 8" id="KW-0255">Endonuclease</keyword>
<dbReference type="GO" id="GO:0050829">
    <property type="term" value="P:defense response to Gram-negative bacterium"/>
    <property type="evidence" value="ECO:0007669"/>
    <property type="project" value="TreeGrafter"/>
</dbReference>
<dbReference type="GO" id="GO:0004519">
    <property type="term" value="F:endonuclease activity"/>
    <property type="evidence" value="ECO:0007669"/>
    <property type="project" value="UniProtKB-KW"/>
</dbReference>
<comment type="subcellular location">
    <subcellularLocation>
        <location evidence="1">Secreted</location>
    </subcellularLocation>
</comment>
<name>A0A6A5F0V0_PERFL</name>
<accession>A0A6A5F0V0</accession>
<dbReference type="Gene3D" id="3.10.130.10">
    <property type="entry name" value="Ribonuclease A-like domain"/>
    <property type="match status" value="1"/>
</dbReference>
<organism evidence="10 11">
    <name type="scientific">Perca fluviatilis</name>
    <name type="common">European perch</name>
    <dbReference type="NCBI Taxonomy" id="8168"/>
    <lineage>
        <taxon>Eukaryota</taxon>
        <taxon>Metazoa</taxon>
        <taxon>Chordata</taxon>
        <taxon>Craniata</taxon>
        <taxon>Vertebrata</taxon>
        <taxon>Euteleostomi</taxon>
        <taxon>Actinopterygii</taxon>
        <taxon>Neopterygii</taxon>
        <taxon>Teleostei</taxon>
        <taxon>Neoteleostei</taxon>
        <taxon>Acanthomorphata</taxon>
        <taxon>Eupercaria</taxon>
        <taxon>Perciformes</taxon>
        <taxon>Percoidei</taxon>
        <taxon>Percidae</taxon>
        <taxon>Percinae</taxon>
        <taxon>Perca</taxon>
    </lineage>
</organism>
<protein>
    <recommendedName>
        <fullName evidence="9">Ribonuclease A-domain domain-containing protein</fullName>
    </recommendedName>
</protein>
<dbReference type="GO" id="GO:0005576">
    <property type="term" value="C:extracellular region"/>
    <property type="evidence" value="ECO:0007669"/>
    <property type="project" value="UniProtKB-SubCell"/>
</dbReference>
<evidence type="ECO:0000256" key="8">
    <source>
        <dbReference type="RuleBase" id="RU000651"/>
    </source>
</evidence>
<dbReference type="InterPro" id="IPR001427">
    <property type="entry name" value="RNaseA"/>
</dbReference>
<comment type="caution">
    <text evidence="10">The sequence shown here is derived from an EMBL/GenBank/DDBJ whole genome shotgun (WGS) entry which is preliminary data.</text>
</comment>
<dbReference type="Pfam" id="PF00074">
    <property type="entry name" value="RnaseA"/>
    <property type="match status" value="1"/>
</dbReference>
<evidence type="ECO:0000259" key="9">
    <source>
        <dbReference type="SMART" id="SM00092"/>
    </source>
</evidence>
<keyword evidence="7" id="KW-1015">Disulfide bond</keyword>
<keyword evidence="6 8" id="KW-0378">Hydrolase</keyword>
<keyword evidence="3" id="KW-0964">Secreted</keyword>
<evidence type="ECO:0000256" key="1">
    <source>
        <dbReference type="ARBA" id="ARBA00004613"/>
    </source>
</evidence>
<dbReference type="InterPro" id="IPR036816">
    <property type="entry name" value="RNaseA-like_dom_sf"/>
</dbReference>
<dbReference type="AlphaFoldDB" id="A0A6A5F0V0"/>
<dbReference type="CDD" id="cd06265">
    <property type="entry name" value="RNase_A_canonical"/>
    <property type="match status" value="1"/>
</dbReference>
<dbReference type="GO" id="GO:0003676">
    <property type="term" value="F:nucleic acid binding"/>
    <property type="evidence" value="ECO:0007669"/>
    <property type="project" value="InterPro"/>
</dbReference>
<evidence type="ECO:0000256" key="4">
    <source>
        <dbReference type="ARBA" id="ARBA00022722"/>
    </source>
</evidence>
<dbReference type="SMART" id="SM00092">
    <property type="entry name" value="RNAse_Pc"/>
    <property type="match status" value="1"/>
</dbReference>
<evidence type="ECO:0000256" key="2">
    <source>
        <dbReference type="ARBA" id="ARBA00005600"/>
    </source>
</evidence>
<dbReference type="GO" id="GO:0004540">
    <property type="term" value="F:RNA nuclease activity"/>
    <property type="evidence" value="ECO:0007669"/>
    <property type="project" value="TreeGrafter"/>
</dbReference>
<evidence type="ECO:0000313" key="11">
    <source>
        <dbReference type="Proteomes" id="UP000465112"/>
    </source>
</evidence>
<evidence type="ECO:0000256" key="3">
    <source>
        <dbReference type="ARBA" id="ARBA00022525"/>
    </source>
</evidence>
<gene>
    <name evidence="10" type="ORF">PFLUV_G00126040</name>
</gene>
<reference evidence="10 11" key="1">
    <citation type="submission" date="2019-06" db="EMBL/GenBank/DDBJ databases">
        <title>A chromosome-scale genome assembly of the European perch, Perca fluviatilis.</title>
        <authorList>
            <person name="Roques C."/>
            <person name="Zahm M."/>
            <person name="Cabau C."/>
            <person name="Klopp C."/>
            <person name="Bouchez O."/>
            <person name="Donnadieu C."/>
            <person name="Kuhl H."/>
            <person name="Gislard M."/>
            <person name="Guendouz S."/>
            <person name="Journot L."/>
            <person name="Haffray P."/>
            <person name="Bestin A."/>
            <person name="Morvezen R."/>
            <person name="Feron R."/>
            <person name="Wen M."/>
            <person name="Jouanno E."/>
            <person name="Herpin A."/>
            <person name="Schartl M."/>
            <person name="Postlethwait J."/>
            <person name="Schaerlinger B."/>
            <person name="Chardard D."/>
            <person name="Lecocq T."/>
            <person name="Poncet C."/>
            <person name="Jaffrelo L."/>
            <person name="Lampietro C."/>
            <person name="Guiguen Y."/>
        </authorList>
    </citation>
    <scope>NUCLEOTIDE SEQUENCE [LARGE SCALE GENOMIC DNA]</scope>
    <source>
        <tissue evidence="10">Blood</tissue>
    </source>
</reference>
<sequence length="184" mass="21060">MDTQAIKAGSLHRHHCHCVRDSAARTKQKLLLTILHYIQKGIMRTQLACLLLLSATVLSQDVSSRYKKFIVQHIKGQMSATRCDHEIRSRDITKTNSNECKETNTFIQASTNLVKTICGRAGEPYGEMTKSLQPFSIVVCTLKNQQARHPHCQYRGQARTRRIAIKCEQGFPVHFERDIIHFEN</sequence>
<dbReference type="InterPro" id="IPR023411">
    <property type="entry name" value="RNaseA_AS"/>
</dbReference>
<dbReference type="PANTHER" id="PTHR11437">
    <property type="entry name" value="RIBONUCLEASE"/>
    <property type="match status" value="1"/>
</dbReference>
<proteinExistence type="inferred from homology"/>